<sequence length="72" mass="8226">FLCSTGLVTLHIDWLIGLPLHIEWPNSSCDNSERLGERETRASGSGPQDRCRLCLRPVPRMHCWSTSAYWRG</sequence>
<proteinExistence type="predicted"/>
<protein>
    <submittedName>
        <fullName evidence="1">Uncharacterized protein</fullName>
    </submittedName>
</protein>
<dbReference type="Proteomes" id="UP000265618">
    <property type="component" value="Unassembled WGS sequence"/>
</dbReference>
<gene>
    <name evidence="1" type="ORF">KIPB_014876</name>
</gene>
<reference evidence="1 2" key="1">
    <citation type="journal article" date="2018" name="PLoS ONE">
        <title>The draft genome of Kipferlia bialata reveals reductive genome evolution in fornicate parasites.</title>
        <authorList>
            <person name="Tanifuji G."/>
            <person name="Takabayashi S."/>
            <person name="Kume K."/>
            <person name="Takagi M."/>
            <person name="Nakayama T."/>
            <person name="Kamikawa R."/>
            <person name="Inagaki Y."/>
            <person name="Hashimoto T."/>
        </authorList>
    </citation>
    <scope>NUCLEOTIDE SEQUENCE [LARGE SCALE GENOMIC DNA]</scope>
    <source>
        <strain evidence="1">NY0173</strain>
    </source>
</reference>
<comment type="caution">
    <text evidence="1">The sequence shown here is derived from an EMBL/GenBank/DDBJ whole genome shotgun (WGS) entry which is preliminary data.</text>
</comment>
<dbReference type="AlphaFoldDB" id="A0A9K3GPU1"/>
<evidence type="ECO:0000313" key="1">
    <source>
        <dbReference type="EMBL" id="GIQ91559.1"/>
    </source>
</evidence>
<name>A0A9K3GPU1_9EUKA</name>
<evidence type="ECO:0000313" key="2">
    <source>
        <dbReference type="Proteomes" id="UP000265618"/>
    </source>
</evidence>
<dbReference type="EMBL" id="BDIP01007938">
    <property type="protein sequence ID" value="GIQ91559.1"/>
    <property type="molecule type" value="Genomic_DNA"/>
</dbReference>
<feature type="non-terminal residue" evidence="1">
    <location>
        <position position="1"/>
    </location>
</feature>
<organism evidence="1 2">
    <name type="scientific">Kipferlia bialata</name>
    <dbReference type="NCBI Taxonomy" id="797122"/>
    <lineage>
        <taxon>Eukaryota</taxon>
        <taxon>Metamonada</taxon>
        <taxon>Carpediemonas-like organisms</taxon>
        <taxon>Kipferlia</taxon>
    </lineage>
</organism>
<keyword evidence="2" id="KW-1185">Reference proteome</keyword>
<accession>A0A9K3GPU1</accession>